<dbReference type="AlphaFoldDB" id="A0A0A9EWG1"/>
<reference evidence="1" key="1">
    <citation type="submission" date="2014-09" db="EMBL/GenBank/DDBJ databases">
        <authorList>
            <person name="Magalhaes I.L.F."/>
            <person name="Oliveira U."/>
            <person name="Santos F.R."/>
            <person name="Vidigal T.H.D.A."/>
            <person name="Brescovit A.D."/>
            <person name="Santos A.J."/>
        </authorList>
    </citation>
    <scope>NUCLEOTIDE SEQUENCE</scope>
    <source>
        <tissue evidence="1">Shoot tissue taken approximately 20 cm above the soil surface</tissue>
    </source>
</reference>
<dbReference type="EMBL" id="GBRH01197513">
    <property type="protein sequence ID" value="JAE00383.1"/>
    <property type="molecule type" value="Transcribed_RNA"/>
</dbReference>
<evidence type="ECO:0000313" key="1">
    <source>
        <dbReference type="EMBL" id="JAE00383.1"/>
    </source>
</evidence>
<sequence length="35" mass="3927">MSSLDCLICKSLWEETGKRKMRPIAISVSLGKEIC</sequence>
<protein>
    <submittedName>
        <fullName evidence="1">Uncharacterized protein</fullName>
    </submittedName>
</protein>
<name>A0A0A9EWG1_ARUDO</name>
<proteinExistence type="predicted"/>
<accession>A0A0A9EWG1</accession>
<reference evidence="1" key="2">
    <citation type="journal article" date="2015" name="Data Brief">
        <title>Shoot transcriptome of the giant reed, Arundo donax.</title>
        <authorList>
            <person name="Barrero R.A."/>
            <person name="Guerrero F.D."/>
            <person name="Moolhuijzen P."/>
            <person name="Goolsby J.A."/>
            <person name="Tidwell J."/>
            <person name="Bellgard S.E."/>
            <person name="Bellgard M.I."/>
        </authorList>
    </citation>
    <scope>NUCLEOTIDE SEQUENCE</scope>
    <source>
        <tissue evidence="1">Shoot tissue taken approximately 20 cm above the soil surface</tissue>
    </source>
</reference>
<organism evidence="1">
    <name type="scientific">Arundo donax</name>
    <name type="common">Giant reed</name>
    <name type="synonym">Donax arundinaceus</name>
    <dbReference type="NCBI Taxonomy" id="35708"/>
    <lineage>
        <taxon>Eukaryota</taxon>
        <taxon>Viridiplantae</taxon>
        <taxon>Streptophyta</taxon>
        <taxon>Embryophyta</taxon>
        <taxon>Tracheophyta</taxon>
        <taxon>Spermatophyta</taxon>
        <taxon>Magnoliopsida</taxon>
        <taxon>Liliopsida</taxon>
        <taxon>Poales</taxon>
        <taxon>Poaceae</taxon>
        <taxon>PACMAD clade</taxon>
        <taxon>Arundinoideae</taxon>
        <taxon>Arundineae</taxon>
        <taxon>Arundo</taxon>
    </lineage>
</organism>